<evidence type="ECO:0000313" key="1">
    <source>
        <dbReference type="EMBL" id="CAB5214986.1"/>
    </source>
</evidence>
<protein>
    <submittedName>
        <fullName evidence="1">Uncharacterized protein</fullName>
    </submittedName>
</protein>
<reference evidence="1" key="1">
    <citation type="submission" date="2020-05" db="EMBL/GenBank/DDBJ databases">
        <authorList>
            <person name="Chiriac C."/>
            <person name="Salcher M."/>
            <person name="Ghai R."/>
            <person name="Kavagutti S V."/>
        </authorList>
    </citation>
    <scope>NUCLEOTIDE SEQUENCE</scope>
</reference>
<sequence length="118" mass="14186">MRTVRRSVIVRDSDLDRLMAKFARTGLYNVVEYEPLTYQGFLNENLIKQLKDIDTPRHHTVVPGPYVELLLRSTELYDQRYLNWSLTYDYPAGQIYVQTRENQPTQPLYRLYVEYDYN</sequence>
<gene>
    <name evidence="1" type="ORF">UFOVP190_349</name>
</gene>
<proteinExistence type="predicted"/>
<accession>A0A6J7WGZ2</accession>
<organism evidence="1">
    <name type="scientific">uncultured Caudovirales phage</name>
    <dbReference type="NCBI Taxonomy" id="2100421"/>
    <lineage>
        <taxon>Viruses</taxon>
        <taxon>Duplodnaviria</taxon>
        <taxon>Heunggongvirae</taxon>
        <taxon>Uroviricota</taxon>
        <taxon>Caudoviricetes</taxon>
        <taxon>Peduoviridae</taxon>
        <taxon>Maltschvirus</taxon>
        <taxon>Maltschvirus maltsch</taxon>
    </lineage>
</organism>
<dbReference type="EMBL" id="LR798243">
    <property type="protein sequence ID" value="CAB5214986.1"/>
    <property type="molecule type" value="Genomic_DNA"/>
</dbReference>
<name>A0A6J7WGZ2_9CAUD</name>